<evidence type="ECO:0000256" key="1">
    <source>
        <dbReference type="ARBA" id="ARBA00022679"/>
    </source>
</evidence>
<dbReference type="InterPro" id="IPR029017">
    <property type="entry name" value="Enolase-like_N"/>
</dbReference>
<keyword evidence="1" id="KW-0808">Transferase</keyword>
<dbReference type="GO" id="GO:0070204">
    <property type="term" value="F:2-succinyl-5-enolpyruvyl-6-hydroxy-3-cyclohexene-1-carboxylic-acid synthase activity"/>
    <property type="evidence" value="ECO:0007669"/>
    <property type="project" value="InterPro"/>
</dbReference>
<evidence type="ECO:0000313" key="9">
    <source>
        <dbReference type="EMBL" id="ABD98165.1"/>
    </source>
</evidence>
<accession>Q1W2F6</accession>
<sequence>MDVCWGPESGNTGARSRHCNRHARQHTPSPFPHTHTHTHAHTHTPQIRPLSQALLPAPLPAAAPNVNVAWAGLLVEELCRLGVNMFAVAPGSRSSPLTHAIASHPRARLNVCIDERSLGFWALGYGRACGRPAAVVTSSGTAVANLLPAVVEASLSGVPLLLLTADRPAELRDTAANQTIDQTKIFGGFTRWFFDLPPPVADVPGFGRTVLTAASTAVRACVASAPPGPVHVNLQFREPLAPVAAPWQPGPFLQGLAAWQASQQPFTAHISAGALPAAAGAIMPLLDPREIVAARQICAALGWPVVADVLSGLRVGAPPYPTSPSSPSFPSSSSPSSSSPSSSSPSSSSSSPCSSSSSSPPCSLYEGPVPLVAHMDHLLLGDRAWWAALRPDCVLQLGPHLTSKRLGQFMDWAAMAPDDGSSSAAAAAAAPWLYVAPHTLRHDPSHLVSHRAVMDLAAFRDAVVAPVAAAAAAAAATAGAAGAAATAGAAAGGRWRLSEYGRMLLQMDEVVSHEIDAALAALEEISEPFIARSLARRLPPGHGLFIGNSMPIRDMDMYAPAAGTGAAALVGVPVAANRGASGIDGVLSTAAGFAEGLSRPATLLVGDLSFLHDINGLNLLRGGELRPPLTVVLVNNSGGGIFSFLPIAASVPEDEFTPLWATPQNVDLEAMCRAQGIPHQRVTTPGGLGPALAAAWGLNRHSVVEVVTDRTTNVDLHRVIQAAALRAAQHVHALARMTQPPPPPAPAAAAAAASSSLLLLAPPPGGCPCAPTFRAATLHWQRYSLPLAKPLTNTTAAAAAAPAATATAGGGGSSSGSGAGGGLGRREGLLLRLQLTWPDGRLAGAGVGEVAPLPGLHRETLQQAEVQVRGGVAWGVGWGVDTSPK</sequence>
<dbReference type="Pfam" id="PF02776">
    <property type="entry name" value="TPP_enzyme_N"/>
    <property type="match status" value="1"/>
</dbReference>
<dbReference type="AlphaFoldDB" id="Q1W2F6"/>
<dbReference type="Pfam" id="PF02775">
    <property type="entry name" value="TPP_enzyme_C"/>
    <property type="match status" value="1"/>
</dbReference>
<evidence type="ECO:0000259" key="7">
    <source>
        <dbReference type="Pfam" id="PF02775"/>
    </source>
</evidence>
<evidence type="ECO:0000256" key="2">
    <source>
        <dbReference type="ARBA" id="ARBA00022723"/>
    </source>
</evidence>
<dbReference type="Gene3D" id="3.40.50.1220">
    <property type="entry name" value="TPP-binding domain"/>
    <property type="match status" value="1"/>
</dbReference>
<keyword evidence="2" id="KW-0479">Metal-binding</keyword>
<feature type="region of interest" description="Disordered" evidence="6">
    <location>
        <begin position="1"/>
        <end position="41"/>
    </location>
</feature>
<gene>
    <name evidence="9" type="primary">menD</name>
</gene>
<dbReference type="GO" id="GO:0046872">
    <property type="term" value="F:metal ion binding"/>
    <property type="evidence" value="ECO:0007669"/>
    <property type="project" value="UniProtKB-KW"/>
</dbReference>
<dbReference type="InterPro" id="IPR011766">
    <property type="entry name" value="TPP_enzyme_TPP-bd"/>
</dbReference>
<dbReference type="GO" id="GO:0009234">
    <property type="term" value="P:menaquinone biosynthetic process"/>
    <property type="evidence" value="ECO:0007669"/>
    <property type="project" value="InterPro"/>
</dbReference>
<dbReference type="InterPro" id="IPR004433">
    <property type="entry name" value="MenaQ_synth_MenD"/>
</dbReference>
<dbReference type="HAMAP" id="MF_01659">
    <property type="entry name" value="MenD"/>
    <property type="match status" value="1"/>
</dbReference>
<evidence type="ECO:0000256" key="6">
    <source>
        <dbReference type="SAM" id="MobiDB-lite"/>
    </source>
</evidence>
<dbReference type="PANTHER" id="PTHR42916:SF1">
    <property type="entry name" value="PROTEIN PHYLLO, CHLOROPLASTIC"/>
    <property type="match status" value="1"/>
</dbReference>
<feature type="region of interest" description="Disordered" evidence="6">
    <location>
        <begin position="321"/>
        <end position="354"/>
    </location>
</feature>
<evidence type="ECO:0000256" key="4">
    <source>
        <dbReference type="ARBA" id="ARBA00023052"/>
    </source>
</evidence>
<dbReference type="GO" id="GO:0030976">
    <property type="term" value="F:thiamine pyrophosphate binding"/>
    <property type="evidence" value="ECO:0007669"/>
    <property type="project" value="InterPro"/>
</dbReference>
<dbReference type="PANTHER" id="PTHR42916">
    <property type="entry name" value="2-SUCCINYL-5-ENOLPYRUVYL-6-HYDROXY-3-CYCLOHEXENE-1-CARBOXYLATE SYNTHASE"/>
    <property type="match status" value="1"/>
</dbReference>
<reference evidence="9" key="1">
    <citation type="journal article" date="2007" name="J. Biol. Chem.">
        <title>Loss of phylloquinone in Chlamydomonas affects plastoquinone pool size and photosystem II synthesis.</title>
        <authorList>
            <person name="Lefebvre-Legendre L."/>
            <person name="Rappaport F."/>
            <person name="Finazzi G."/>
            <person name="Ceol M."/>
            <person name="Grivet C."/>
            <person name="Hopfgartner G."/>
            <person name="Rochaix J.D."/>
        </authorList>
    </citation>
    <scope>NUCLEOTIDE SEQUENCE</scope>
</reference>
<dbReference type="Gene3D" id="3.30.390.10">
    <property type="entry name" value="Enolase-like, N-terminal domain"/>
    <property type="match status" value="1"/>
</dbReference>
<dbReference type="EMBL" id="DQ445258">
    <property type="protein sequence ID" value="ABD98165.1"/>
    <property type="molecule type" value="mRNA"/>
</dbReference>
<dbReference type="SUPFAM" id="SSF54826">
    <property type="entry name" value="Enolase N-terminal domain-like"/>
    <property type="match status" value="1"/>
</dbReference>
<keyword evidence="5" id="KW-0464">Manganese</keyword>
<evidence type="ECO:0000256" key="3">
    <source>
        <dbReference type="ARBA" id="ARBA00022842"/>
    </source>
</evidence>
<proteinExistence type="evidence at transcript level"/>
<name>Q1W2F6_CHLRE</name>
<feature type="compositionally biased region" description="Low complexity" evidence="6">
    <location>
        <begin position="325"/>
        <end position="354"/>
    </location>
</feature>
<keyword evidence="4" id="KW-0786">Thiamine pyrophosphate</keyword>
<dbReference type="Gene3D" id="3.40.50.970">
    <property type="match status" value="2"/>
</dbReference>
<evidence type="ECO:0000256" key="5">
    <source>
        <dbReference type="ARBA" id="ARBA00023211"/>
    </source>
</evidence>
<protein>
    <submittedName>
        <fullName evidence="9">2-succinyl-6-hydroxy-2, 4-cyclohexadiene-1-carboxylate synthase</fullName>
    </submittedName>
</protein>
<feature type="domain" description="Thiamine pyrophosphate enzyme N-terminal TPP-binding" evidence="8">
    <location>
        <begin position="73"/>
        <end position="184"/>
    </location>
</feature>
<dbReference type="NCBIfam" id="TIGR00173">
    <property type="entry name" value="menD"/>
    <property type="match status" value="1"/>
</dbReference>
<feature type="compositionally biased region" description="Basic residues" evidence="6">
    <location>
        <begin position="15"/>
        <end position="25"/>
    </location>
</feature>
<dbReference type="ExpressionAtlas" id="Q1W2F6">
    <property type="expression patterns" value="baseline"/>
</dbReference>
<feature type="domain" description="Thiamine pyrophosphate enzyme TPP-binding" evidence="7">
    <location>
        <begin position="590"/>
        <end position="706"/>
    </location>
</feature>
<dbReference type="InterPro" id="IPR029061">
    <property type="entry name" value="THDP-binding"/>
</dbReference>
<dbReference type="SUPFAM" id="SSF52518">
    <property type="entry name" value="Thiamin diphosphate-binding fold (THDP-binding)"/>
    <property type="match status" value="2"/>
</dbReference>
<dbReference type="CDD" id="cd02009">
    <property type="entry name" value="TPP_SHCHC_synthase"/>
    <property type="match status" value="1"/>
</dbReference>
<organism evidence="9">
    <name type="scientific">Chlamydomonas reinhardtii</name>
    <name type="common">Chlamydomonas smithii</name>
    <dbReference type="NCBI Taxonomy" id="3055"/>
    <lineage>
        <taxon>Eukaryota</taxon>
        <taxon>Viridiplantae</taxon>
        <taxon>Chlorophyta</taxon>
        <taxon>core chlorophytes</taxon>
        <taxon>Chlorophyceae</taxon>
        <taxon>CS clade</taxon>
        <taxon>Chlamydomonadales</taxon>
        <taxon>Chlamydomonadaceae</taxon>
        <taxon>Chlamydomonas</taxon>
    </lineage>
</organism>
<dbReference type="CDD" id="cd07037">
    <property type="entry name" value="TPP_PYR_MenD"/>
    <property type="match status" value="1"/>
</dbReference>
<evidence type="ECO:0000259" key="8">
    <source>
        <dbReference type="Pfam" id="PF02776"/>
    </source>
</evidence>
<keyword evidence="3" id="KW-0460">Magnesium</keyword>
<dbReference type="InterPro" id="IPR012001">
    <property type="entry name" value="Thiamin_PyroP_enz_TPP-bd_dom"/>
</dbReference>